<organism evidence="3 4">
    <name type="scientific">Novosphingobium capsulatum</name>
    <dbReference type="NCBI Taxonomy" id="13688"/>
    <lineage>
        <taxon>Bacteria</taxon>
        <taxon>Pseudomonadati</taxon>
        <taxon>Pseudomonadota</taxon>
        <taxon>Alphaproteobacteria</taxon>
        <taxon>Sphingomonadales</taxon>
        <taxon>Sphingomonadaceae</taxon>
        <taxon>Novosphingobium</taxon>
    </lineage>
</organism>
<sequence>MAVLLAACGDGGGVASTNSPNPPPSPPPKPTNDDLVGSLVSEAFVNDAKTQTAYQPITSAQPNTVTSKPLTIEYKASTQTYTIATQGRTQDFGPAQKDATLSNAAATVYKRSEGALTETLSLSTNTTDPGTPDAPLFRYVGAGLWQRTQTDGPNATTTMDYFTYGVPTPASAMPTTGTATFGVRLDGQAGYPQQNYVLTGGGRFQVDFASGGLVGSGTIDRYRNSLYEGTLNWTSQAKLKAGSTTFSGSFNFGARPGAIDGRFYGPHHEEFGAVWNTNLYDNVVASGTILGRDTATMPSNNGLANLVINEDLGGAAVAVSYGRSTRWDQQNLTTRSLYITYSETQKALTIRAGIDGYSGNPRALTPAIRDAAHSDATYDAYSVTAQASSLSAGTLRVSRPGPSNPLIALTYTGFGTSETVLAPSQSSTFPYTDFAYGFGEATPASAVPSSGSATYNGVILGYSGVPSDGNTRPYAISGDARMAYNFGAATLTGTLNPVATDRDTGTSYALGAYAFSGTGDAGKATFAGTFDKIINLPFSGDTRGSIKGQFTGPHAEEFYATWLIGMRDPKGGSNIPVGGVIVGKQGK</sequence>
<proteinExistence type="predicted"/>
<dbReference type="Gene3D" id="2.40.160.90">
    <property type="match status" value="2"/>
</dbReference>
<dbReference type="InterPro" id="IPR001677">
    <property type="entry name" value="TbpB_B_D"/>
</dbReference>
<feature type="domain" description="Transferrin-binding protein B C-lobe/N-lobe beta-barrel" evidence="2">
    <location>
        <begin position="447"/>
        <end position="558"/>
    </location>
</feature>
<evidence type="ECO:0000256" key="1">
    <source>
        <dbReference type="SAM" id="MobiDB-lite"/>
    </source>
</evidence>
<feature type="compositionally biased region" description="Pro residues" evidence="1">
    <location>
        <begin position="20"/>
        <end position="30"/>
    </location>
</feature>
<dbReference type="RefSeq" id="WP_022675094.1">
    <property type="nucleotide sequence ID" value="NZ_JAVDRD010000012.1"/>
</dbReference>
<evidence type="ECO:0000259" key="2">
    <source>
        <dbReference type="Pfam" id="PF01298"/>
    </source>
</evidence>
<evidence type="ECO:0000313" key="4">
    <source>
        <dbReference type="Proteomes" id="UP001184150"/>
    </source>
</evidence>
<dbReference type="EMBL" id="JAVDRD010000012">
    <property type="protein sequence ID" value="MDR6512809.1"/>
    <property type="molecule type" value="Genomic_DNA"/>
</dbReference>
<feature type="region of interest" description="Disordered" evidence="1">
    <location>
        <begin position="8"/>
        <end position="35"/>
    </location>
</feature>
<evidence type="ECO:0000313" key="3">
    <source>
        <dbReference type="EMBL" id="MDR6512809.1"/>
    </source>
</evidence>
<dbReference type="Pfam" id="PF01298">
    <property type="entry name" value="TbpB_B_D"/>
    <property type="match status" value="1"/>
</dbReference>
<dbReference type="SUPFAM" id="SSF56925">
    <property type="entry name" value="OMPA-like"/>
    <property type="match status" value="2"/>
</dbReference>
<comment type="caution">
    <text evidence="3">The sequence shown here is derived from an EMBL/GenBank/DDBJ whole genome shotgun (WGS) entry which is preliminary data.</text>
</comment>
<dbReference type="InterPro" id="IPR011250">
    <property type="entry name" value="OMP/PagP_B-barrel"/>
</dbReference>
<accession>A0ABU1MRF7</accession>
<gene>
    <name evidence="3" type="ORF">J2792_003696</name>
</gene>
<dbReference type="Proteomes" id="UP001184150">
    <property type="component" value="Unassembled WGS sequence"/>
</dbReference>
<reference evidence="3 4" key="1">
    <citation type="submission" date="2023-07" db="EMBL/GenBank/DDBJ databases">
        <title>Sorghum-associated microbial communities from plants grown in Nebraska, USA.</title>
        <authorList>
            <person name="Schachtman D."/>
        </authorList>
    </citation>
    <scope>NUCLEOTIDE SEQUENCE [LARGE SCALE GENOMIC DNA]</scope>
    <source>
        <strain evidence="3 4">DS1027</strain>
    </source>
</reference>
<keyword evidence="4" id="KW-1185">Reference proteome</keyword>
<protein>
    <recommendedName>
        <fullName evidence="2">Transferrin-binding protein B C-lobe/N-lobe beta-barrel domain-containing protein</fullName>
    </recommendedName>
</protein>
<name>A0ABU1MRF7_9SPHN</name>